<evidence type="ECO:0000313" key="2">
    <source>
        <dbReference type="Proteomes" id="UP000184774"/>
    </source>
</evidence>
<dbReference type="AlphaFoldDB" id="A0A1N6M3S2"/>
<name>A0A1N6M3S2_9VIBR</name>
<sequence>MFAALMGIQHRILPVQASGYQFVVNGKYEKRMRFFGEGGEQVRTTVNKNER</sequence>
<dbReference type="Proteomes" id="UP000184774">
    <property type="component" value="Unassembled WGS sequence"/>
</dbReference>
<reference evidence="1 2" key="1">
    <citation type="submission" date="2016-12" db="EMBL/GenBank/DDBJ databases">
        <authorList>
            <person name="Song W.-J."/>
            <person name="Kurnit D.M."/>
        </authorList>
    </citation>
    <scope>NUCLEOTIDE SEQUENCE [LARGE SCALE GENOMIC DNA]</scope>
    <source>
        <strain evidence="1 2">CECT 9026</strain>
    </source>
</reference>
<organism evidence="1 2">
    <name type="scientific">Vibrio spartinae</name>
    <dbReference type="NCBI Taxonomy" id="1918945"/>
    <lineage>
        <taxon>Bacteria</taxon>
        <taxon>Pseudomonadati</taxon>
        <taxon>Pseudomonadota</taxon>
        <taxon>Gammaproteobacteria</taxon>
        <taxon>Vibrionales</taxon>
        <taxon>Vibrionaceae</taxon>
        <taxon>Vibrio</taxon>
    </lineage>
</organism>
<protein>
    <submittedName>
        <fullName evidence="1">Uncharacterized protein</fullName>
    </submittedName>
</protein>
<evidence type="ECO:0000313" key="1">
    <source>
        <dbReference type="EMBL" id="SIO94006.1"/>
    </source>
</evidence>
<accession>A0A1N6M3S2</accession>
<dbReference type="EMBL" id="FSSB01000010">
    <property type="protein sequence ID" value="SIO94006.1"/>
    <property type="molecule type" value="Genomic_DNA"/>
</dbReference>
<gene>
    <name evidence="1" type="ORF">VSP9026_01687</name>
</gene>
<proteinExistence type="predicted"/>